<evidence type="ECO:0000313" key="1">
    <source>
        <dbReference type="EMBL" id="HEH35720.1"/>
    </source>
</evidence>
<protein>
    <submittedName>
        <fullName evidence="1">Uncharacterized protein</fullName>
    </submittedName>
</protein>
<organism evidence="1">
    <name type="scientific">Archaeoglobus fulgidus</name>
    <dbReference type="NCBI Taxonomy" id="2234"/>
    <lineage>
        <taxon>Archaea</taxon>
        <taxon>Methanobacteriati</taxon>
        <taxon>Methanobacteriota</taxon>
        <taxon>Archaeoglobi</taxon>
        <taxon>Archaeoglobales</taxon>
        <taxon>Archaeoglobaceae</taxon>
        <taxon>Archaeoglobus</taxon>
    </lineage>
</organism>
<sequence>MPYYELWIDRSRREEIVAKLRELCEEVWEVYYNYDLIVKVSDESKLKMDGIVYYKRHYRC</sequence>
<reference evidence="1" key="1">
    <citation type="journal article" date="2020" name="mSystems">
        <title>Genome- and Community-Level Interaction Insights into Carbon Utilization and Element Cycling Functions of Hydrothermarchaeota in Hydrothermal Sediment.</title>
        <authorList>
            <person name="Zhou Z."/>
            <person name="Liu Y."/>
            <person name="Xu W."/>
            <person name="Pan J."/>
            <person name="Luo Z.H."/>
            <person name="Li M."/>
        </authorList>
    </citation>
    <scope>NUCLEOTIDE SEQUENCE [LARGE SCALE GENOMIC DNA]</scope>
    <source>
        <strain evidence="1">SpSt-26</strain>
    </source>
</reference>
<dbReference type="AlphaFoldDB" id="A0A7J2TJE9"/>
<comment type="caution">
    <text evidence="1">The sequence shown here is derived from an EMBL/GenBank/DDBJ whole genome shotgun (WGS) entry which is preliminary data.</text>
</comment>
<dbReference type="EMBL" id="DSLA01000095">
    <property type="protein sequence ID" value="HEH35720.1"/>
    <property type="molecule type" value="Genomic_DNA"/>
</dbReference>
<accession>A0A7J2TJE9</accession>
<proteinExistence type="predicted"/>
<gene>
    <name evidence="1" type="ORF">ENP88_06185</name>
</gene>
<name>A0A7J2TJE9_ARCFL</name>